<evidence type="ECO:0000313" key="3">
    <source>
        <dbReference type="Proteomes" id="UP000536720"/>
    </source>
</evidence>
<feature type="region of interest" description="Disordered" evidence="1">
    <location>
        <begin position="77"/>
        <end position="106"/>
    </location>
</feature>
<sequence length="106" mass="11501">MPQSVIHAVYIEPPCKLNHRYREQARSHRGLAVGMEGVFTQDQGVGASLLAMAAAPANRCKLIHRYREQARSHRGLAVGMEGVSTPDQGGSGLAREDDITFDIDAS</sequence>
<reference evidence="2 3" key="1">
    <citation type="journal article" date="2020" name="Front. Plant Sci.">
        <title>Isolation of Rhizosphere Bacteria That Improve Quality and Water Stress Tolerance in Greenhouse Ornamentals.</title>
        <authorList>
            <person name="Nordstedt N.P."/>
            <person name="Jones M.L."/>
        </authorList>
    </citation>
    <scope>NUCLEOTIDE SEQUENCE [LARGE SCALE GENOMIC DNA]</scope>
    <source>
        <strain evidence="2 3">C7D2</strain>
    </source>
</reference>
<dbReference type="RefSeq" id="WP_175362025.1">
    <property type="nucleotide sequence ID" value="NZ_JABFMR010000004.1"/>
</dbReference>
<name>A0A7Y6DGD8_9PSED</name>
<evidence type="ECO:0000313" key="2">
    <source>
        <dbReference type="EMBL" id="NUT86083.1"/>
    </source>
</evidence>
<comment type="caution">
    <text evidence="2">The sequence shown here is derived from an EMBL/GenBank/DDBJ whole genome shotgun (WGS) entry which is preliminary data.</text>
</comment>
<evidence type="ECO:0000256" key="1">
    <source>
        <dbReference type="SAM" id="MobiDB-lite"/>
    </source>
</evidence>
<accession>A0A7Y6DGD8</accession>
<dbReference type="EMBL" id="JABFMR010000004">
    <property type="protein sequence ID" value="NUT86083.1"/>
    <property type="molecule type" value="Genomic_DNA"/>
</dbReference>
<protein>
    <submittedName>
        <fullName evidence="2">Uncharacterized protein</fullName>
    </submittedName>
</protein>
<dbReference type="Proteomes" id="UP000536720">
    <property type="component" value="Unassembled WGS sequence"/>
</dbReference>
<dbReference type="AlphaFoldDB" id="A0A7Y6DGD8"/>
<organism evidence="2 3">
    <name type="scientific">Pseudomonas corrugata</name>
    <dbReference type="NCBI Taxonomy" id="47879"/>
    <lineage>
        <taxon>Bacteria</taxon>
        <taxon>Pseudomonadati</taxon>
        <taxon>Pseudomonadota</taxon>
        <taxon>Gammaproteobacteria</taxon>
        <taxon>Pseudomonadales</taxon>
        <taxon>Pseudomonadaceae</taxon>
        <taxon>Pseudomonas</taxon>
    </lineage>
</organism>
<proteinExistence type="predicted"/>
<gene>
    <name evidence="2" type="ORF">HNO91_06610</name>
</gene>